<dbReference type="OrthoDB" id="4915910at2"/>
<dbReference type="Proteomes" id="UP000000322">
    <property type="component" value="Chromosome"/>
</dbReference>
<dbReference type="EMBL" id="CP001819">
    <property type="protein sequence ID" value="ACZ22786.1"/>
    <property type="molecule type" value="Genomic_DNA"/>
</dbReference>
<reference evidence="1 2" key="1">
    <citation type="journal article" date="2009" name="Stand. Genomic Sci.">
        <title>Complete genome sequence of Sanguibacter keddieii type strain (ST-74).</title>
        <authorList>
            <person name="Ivanova N."/>
            <person name="Sikorski J."/>
            <person name="Sims D."/>
            <person name="Brettin T."/>
            <person name="Detter J.C."/>
            <person name="Han C."/>
            <person name="Lapidus A."/>
            <person name="Copeland A."/>
            <person name="Glavina Del Rio T."/>
            <person name="Nolan M."/>
            <person name="Chen F."/>
            <person name="Lucas S."/>
            <person name="Tice H."/>
            <person name="Cheng J.F."/>
            <person name="Bruce D."/>
            <person name="Goodwin L."/>
            <person name="Pitluck S."/>
            <person name="Pati A."/>
            <person name="Mavromatis K."/>
            <person name="Chen A."/>
            <person name="Palaniappan K."/>
            <person name="D'haeseleer P."/>
            <person name="Chain P."/>
            <person name="Bristow J."/>
            <person name="Eisen J.A."/>
            <person name="Markowitz V."/>
            <person name="Hugenholtz P."/>
            <person name="Goker M."/>
            <person name="Pukall R."/>
            <person name="Klenk H.P."/>
            <person name="Kyrpides N.C."/>
        </authorList>
    </citation>
    <scope>NUCLEOTIDE SEQUENCE [LARGE SCALE GENOMIC DNA]</scope>
    <source>
        <strain evidence="2">ATCC 51767 / DSM 10542 / NCFB 3025 / ST-74</strain>
    </source>
</reference>
<dbReference type="RefSeq" id="WP_012867855.1">
    <property type="nucleotide sequence ID" value="NC_013521.1"/>
</dbReference>
<dbReference type="KEGG" id="ske:Sked_28840"/>
<evidence type="ECO:0000313" key="1">
    <source>
        <dbReference type="EMBL" id="ACZ22786.1"/>
    </source>
</evidence>
<evidence type="ECO:0000313" key="2">
    <source>
        <dbReference type="Proteomes" id="UP000000322"/>
    </source>
</evidence>
<accession>D1BBL5</accession>
<organism evidence="1 2">
    <name type="scientific">Sanguibacter keddieii (strain ATCC 51767 / DSM 10542 / NCFB 3025 / ST-74)</name>
    <dbReference type="NCBI Taxonomy" id="446469"/>
    <lineage>
        <taxon>Bacteria</taxon>
        <taxon>Bacillati</taxon>
        <taxon>Actinomycetota</taxon>
        <taxon>Actinomycetes</taxon>
        <taxon>Micrococcales</taxon>
        <taxon>Sanguibacteraceae</taxon>
        <taxon>Sanguibacter</taxon>
    </lineage>
</organism>
<proteinExistence type="predicted"/>
<keyword evidence="2" id="KW-1185">Reference proteome</keyword>
<dbReference type="eggNOG" id="ENOG5033RSS">
    <property type="taxonomic scope" value="Bacteria"/>
</dbReference>
<gene>
    <name evidence="1" type="ordered locus">Sked_28840</name>
</gene>
<protein>
    <submittedName>
        <fullName evidence="1">Uncharacterized protein</fullName>
    </submittedName>
</protein>
<name>D1BBL5_SANKS</name>
<sequence length="587" mass="63388">MGAVKREELAEFGVEFLRGLAALGSGELPTSGVAETEAAVRRLEEFRARARATGVLRPHVAASRAIGLVLTELESLWPLYSAALTATSLHEAQVRGQKAQVVVENAFSALDEFEAMEHVSAALQDPGHGDFIDRTLLAVSRLYPGTSLLELAPIGAEEASRSTGEDVDPANGAQFLLLRAAGRAVLDPEKLEASMGSALRLCNSSEHLATVAAMPGALPSLAASLRAVYEGFSAFEAVLHSGPSDEAVIRRVVLFYGETLEGVGGALFAWFALLAGLKSQQYEKLVRDNDATQLLRRLSDSEATEALFRDVKPHLRHAAQHGGAFEVDGEVIHFNLRSWSGSMTWGELANDMFALLEALAATSWALSTSLTGAGIEIPDVPGSVAQQGSFRFARQWIEQQPCGLLDSEDNGGVWRFVIADRSANRANLAYALAMGSDPKLRSVTVQVEGATTAFEIALSEVEAYLEAGERRDEDQGLWLIALLKLRLAARNGKESMLRSSDLLYVASLAGVYLLADHPQWIPVLREVKRMAVETGLTEAVDVVHDIFRAYRSDDIEVRRPVATAVNKRVQEGAYPLEPDAESVTCVK</sequence>
<dbReference type="HOGENOM" id="CLU_464504_0_0_11"/>
<dbReference type="AlphaFoldDB" id="D1BBL5"/>